<organism evidence="1 2">
    <name type="scientific">Russula earlei</name>
    <dbReference type="NCBI Taxonomy" id="71964"/>
    <lineage>
        <taxon>Eukaryota</taxon>
        <taxon>Fungi</taxon>
        <taxon>Dikarya</taxon>
        <taxon>Basidiomycota</taxon>
        <taxon>Agaricomycotina</taxon>
        <taxon>Agaricomycetes</taxon>
        <taxon>Russulales</taxon>
        <taxon>Russulaceae</taxon>
        <taxon>Russula</taxon>
    </lineage>
</organism>
<protein>
    <submittedName>
        <fullName evidence="1">Acyl CoA binding protein-domain-containing protein</fullName>
    </submittedName>
</protein>
<evidence type="ECO:0000313" key="1">
    <source>
        <dbReference type="EMBL" id="KAI9460748.1"/>
    </source>
</evidence>
<sequence>MTGADLNGPNRIPPARRKRPLVIPSLPPSSPSHRLRHRPSISRSLVQFCNAMSKSKFEKAVEIVQSLPKEGPIQPTQTDQLYFYSYYKQATVGDVNIPKPANFFDFAGRAKWDAWNDRKGVSQEEAWSKYVEKLLAILEVAGTDEAKGHIDEINAA</sequence>
<keyword evidence="2" id="KW-1185">Reference proteome</keyword>
<gene>
    <name evidence="1" type="ORF">F5148DRAFT_1216021</name>
</gene>
<dbReference type="Proteomes" id="UP001207468">
    <property type="component" value="Unassembled WGS sequence"/>
</dbReference>
<evidence type="ECO:0000313" key="2">
    <source>
        <dbReference type="Proteomes" id="UP001207468"/>
    </source>
</evidence>
<reference evidence="1" key="1">
    <citation type="submission" date="2021-03" db="EMBL/GenBank/DDBJ databases">
        <title>Evolutionary priming and transition to the ectomycorrhizal habit in an iconic lineage of mushroom-forming fungi: is preadaptation a requirement?</title>
        <authorList>
            <consortium name="DOE Joint Genome Institute"/>
            <person name="Looney B.P."/>
            <person name="Miyauchi S."/>
            <person name="Morin E."/>
            <person name="Drula E."/>
            <person name="Courty P.E."/>
            <person name="Chicoki N."/>
            <person name="Fauchery L."/>
            <person name="Kohler A."/>
            <person name="Kuo A."/>
            <person name="LaButti K."/>
            <person name="Pangilinan J."/>
            <person name="Lipzen A."/>
            <person name="Riley R."/>
            <person name="Andreopoulos W."/>
            <person name="He G."/>
            <person name="Johnson J."/>
            <person name="Barry K.W."/>
            <person name="Grigoriev I.V."/>
            <person name="Nagy L."/>
            <person name="Hibbett D."/>
            <person name="Henrissat B."/>
            <person name="Matheny P.B."/>
            <person name="Labbe J."/>
            <person name="Martin A.F."/>
        </authorList>
    </citation>
    <scope>NUCLEOTIDE SEQUENCE</scope>
    <source>
        <strain evidence="1">BPL698</strain>
    </source>
</reference>
<accession>A0ACC0U4G7</accession>
<proteinExistence type="predicted"/>
<dbReference type="EMBL" id="JAGFNK010000183">
    <property type="protein sequence ID" value="KAI9460748.1"/>
    <property type="molecule type" value="Genomic_DNA"/>
</dbReference>
<name>A0ACC0U4G7_9AGAM</name>
<comment type="caution">
    <text evidence="1">The sequence shown here is derived from an EMBL/GenBank/DDBJ whole genome shotgun (WGS) entry which is preliminary data.</text>
</comment>